<dbReference type="PANTHER" id="PTHR24171">
    <property type="entry name" value="ANKYRIN REPEAT DOMAIN-CONTAINING PROTEIN 39-RELATED"/>
    <property type="match status" value="1"/>
</dbReference>
<proteinExistence type="predicted"/>
<keyword evidence="5" id="KW-0472">Membrane</keyword>
<keyword evidence="5" id="KW-1133">Transmembrane helix</keyword>
<feature type="transmembrane region" description="Helical" evidence="5">
    <location>
        <begin position="730"/>
        <end position="753"/>
    </location>
</feature>
<evidence type="ECO:0000256" key="2">
    <source>
        <dbReference type="ARBA" id="ARBA00023043"/>
    </source>
</evidence>
<protein>
    <recommendedName>
        <fullName evidence="8">Ankyrin repeat protein</fullName>
    </recommendedName>
</protein>
<evidence type="ECO:0000313" key="7">
    <source>
        <dbReference type="Proteomes" id="UP001408356"/>
    </source>
</evidence>
<dbReference type="PROSITE" id="PS50088">
    <property type="entry name" value="ANK_REPEAT"/>
    <property type="match status" value="1"/>
</dbReference>
<sequence length="878" mass="98825">MPTRSGEGTPSPTGPESVLQAIKQGKGDVVERLMEDAAKNGRELEFTRWAEYDGNWETGEHTLLHWACDVGALECHNKKPSLRIVQKLVSKGFSPNARGQGGAVPLQLISKSNDGEAGRIIEYLLGRNDIRPNAVNEYGYTALHEAAAWGSPIAVKSLIDGGANLNLLTVWGESPLGLAQKRKRQSTSEEAKDRYQEVINTLEQRKRSMRDEIDKLCSRYKGFFYWGNRHSAPKPPKQMTVKDMLDHKELSNSHRNGMEHHTRWFHLPANNRGWIEAMVSAILNTDDPGPDRKSYRKSVETEVHRIMEDCNTYTRSRHPARSFRAIFTGPDGTEEERYTDRYDHASSSALDNGRVVVSLLSVPMIESDIYVGEKDGDGEQSQLSKSIRERREDLNNLCKLYPGNVFPRQSLDSFYYEGLDQSAIKGRDLSQVYSKQGGDTPKRILYVGQLWALWIGHRTLITASQGDWSGADIQSPARRYAQKSRPKTGIPIDIFYELQELCVDLVNHRVACDLHSVDDRTISVHGAFSHAITQVSNDIKDRYERYMLHARKQDLKAMNRKAQMMCDQARLGGNTIEEVVDNHFESKGSDEVFVSICHESERQNQAVADTIRSLVMYKPPEDSGRQALEVRDDIGTESEKLSQIMDVIDELNIINTVLEEQYEGARWSMSHKDVRDFIRDVRPAFTGLLRESERVRMSVIELLGLREQEIAIRNAVETTLSAEEQASTKIAATVFTVVSFVYTPFSFGFSILGSGIGGMSPEYSIGTAVLAMVLTLIATVALLMFLIPILTVIKKPWSQWIYFITKATKSFTRGDGTSDGRPTTQSLALHQWSGNGMHSINRDVAFSKQSALETSTRSPTLWRRLTSRKALRRGDPEG</sequence>
<dbReference type="SUPFAM" id="SSF48403">
    <property type="entry name" value="Ankyrin repeat"/>
    <property type="match status" value="1"/>
</dbReference>
<dbReference type="Pfam" id="PF12796">
    <property type="entry name" value="Ank_2"/>
    <property type="match status" value="1"/>
</dbReference>
<dbReference type="InterPro" id="IPR036770">
    <property type="entry name" value="Ankyrin_rpt-contain_sf"/>
</dbReference>
<feature type="transmembrane region" description="Helical" evidence="5">
    <location>
        <begin position="765"/>
        <end position="790"/>
    </location>
</feature>
<evidence type="ECO:0000256" key="3">
    <source>
        <dbReference type="PROSITE-ProRule" id="PRU00023"/>
    </source>
</evidence>
<keyword evidence="2 3" id="KW-0040">ANK repeat</keyword>
<dbReference type="EMBL" id="JARVKF010000022">
    <property type="protein sequence ID" value="KAK9425264.1"/>
    <property type="molecule type" value="Genomic_DNA"/>
</dbReference>
<dbReference type="InterPro" id="IPR002110">
    <property type="entry name" value="Ankyrin_rpt"/>
</dbReference>
<keyword evidence="7" id="KW-1185">Reference proteome</keyword>
<reference evidence="6 7" key="1">
    <citation type="journal article" date="2024" name="J. Plant Pathol.">
        <title>Sequence and assembly of the genome of Seiridium unicorne, isolate CBS 538.82, causal agent of cypress canker disease.</title>
        <authorList>
            <person name="Scali E."/>
            <person name="Rocca G.D."/>
            <person name="Danti R."/>
            <person name="Garbelotto M."/>
            <person name="Barberini S."/>
            <person name="Baroncelli R."/>
            <person name="Emiliani G."/>
        </authorList>
    </citation>
    <scope>NUCLEOTIDE SEQUENCE [LARGE SCALE GENOMIC DNA]</scope>
    <source>
        <strain evidence="6 7">BM-138-508</strain>
    </source>
</reference>
<keyword evidence="5" id="KW-0812">Transmembrane</keyword>
<dbReference type="Gene3D" id="1.25.40.20">
    <property type="entry name" value="Ankyrin repeat-containing domain"/>
    <property type="match status" value="1"/>
</dbReference>
<keyword evidence="4" id="KW-0175">Coiled coil</keyword>
<evidence type="ECO:0008006" key="8">
    <source>
        <dbReference type="Google" id="ProtNLM"/>
    </source>
</evidence>
<dbReference type="Proteomes" id="UP001408356">
    <property type="component" value="Unassembled WGS sequence"/>
</dbReference>
<evidence type="ECO:0000256" key="4">
    <source>
        <dbReference type="SAM" id="Coils"/>
    </source>
</evidence>
<accession>A0ABR2VFI3</accession>
<feature type="repeat" description="ANK" evidence="3">
    <location>
        <begin position="138"/>
        <end position="170"/>
    </location>
</feature>
<name>A0ABR2VFI3_9PEZI</name>
<evidence type="ECO:0000256" key="1">
    <source>
        <dbReference type="ARBA" id="ARBA00022737"/>
    </source>
</evidence>
<dbReference type="PROSITE" id="PS50297">
    <property type="entry name" value="ANK_REP_REGION"/>
    <property type="match status" value="1"/>
</dbReference>
<keyword evidence="1" id="KW-0677">Repeat</keyword>
<organism evidence="6 7">
    <name type="scientific">Seiridium unicorne</name>
    <dbReference type="NCBI Taxonomy" id="138068"/>
    <lineage>
        <taxon>Eukaryota</taxon>
        <taxon>Fungi</taxon>
        <taxon>Dikarya</taxon>
        <taxon>Ascomycota</taxon>
        <taxon>Pezizomycotina</taxon>
        <taxon>Sordariomycetes</taxon>
        <taxon>Xylariomycetidae</taxon>
        <taxon>Amphisphaeriales</taxon>
        <taxon>Sporocadaceae</taxon>
        <taxon>Seiridium</taxon>
    </lineage>
</organism>
<dbReference type="SMART" id="SM00248">
    <property type="entry name" value="ANK"/>
    <property type="match status" value="2"/>
</dbReference>
<gene>
    <name evidence="6" type="ORF">SUNI508_13194</name>
</gene>
<evidence type="ECO:0000256" key="5">
    <source>
        <dbReference type="SAM" id="Phobius"/>
    </source>
</evidence>
<evidence type="ECO:0000313" key="6">
    <source>
        <dbReference type="EMBL" id="KAK9425264.1"/>
    </source>
</evidence>
<comment type="caution">
    <text evidence="6">The sequence shown here is derived from an EMBL/GenBank/DDBJ whole genome shotgun (WGS) entry which is preliminary data.</text>
</comment>
<feature type="coiled-coil region" evidence="4">
    <location>
        <begin position="192"/>
        <end position="219"/>
    </location>
</feature>